<dbReference type="OrthoDB" id="3534313at2"/>
<evidence type="ECO:0000313" key="2">
    <source>
        <dbReference type="Proteomes" id="UP000193781"/>
    </source>
</evidence>
<dbReference type="RefSeq" id="WP_046183910.1">
    <property type="nucleotide sequence ID" value="NZ_JACKSS010000100.1"/>
</dbReference>
<comment type="caution">
    <text evidence="1">The sequence shown here is derived from an EMBL/GenBank/DDBJ whole genome shotgun (WGS) entry which is preliminary data.</text>
</comment>
<dbReference type="EMBL" id="LQPH01000099">
    <property type="protein sequence ID" value="ORW26031.1"/>
    <property type="molecule type" value="Genomic_DNA"/>
</dbReference>
<dbReference type="STRING" id="244292.ABW17_24460"/>
<evidence type="ECO:0000313" key="1">
    <source>
        <dbReference type="EMBL" id="ORW26031.1"/>
    </source>
</evidence>
<organism evidence="1 2">
    <name type="scientific">Mycobacterium nebraskense</name>
    <dbReference type="NCBI Taxonomy" id="244292"/>
    <lineage>
        <taxon>Bacteria</taxon>
        <taxon>Bacillati</taxon>
        <taxon>Actinomycetota</taxon>
        <taxon>Actinomycetes</taxon>
        <taxon>Mycobacteriales</taxon>
        <taxon>Mycobacteriaceae</taxon>
        <taxon>Mycobacterium</taxon>
    </lineage>
</organism>
<accession>A0A1X1ZSG8</accession>
<reference evidence="1 2" key="1">
    <citation type="submission" date="2016-01" db="EMBL/GenBank/DDBJ databases">
        <title>The new phylogeny of the genus Mycobacterium.</title>
        <authorList>
            <person name="Tarcisio F."/>
            <person name="Conor M."/>
            <person name="Antonella G."/>
            <person name="Elisabetta G."/>
            <person name="Giulia F.S."/>
            <person name="Sara T."/>
            <person name="Anna F."/>
            <person name="Clotilde B."/>
            <person name="Roberto B."/>
            <person name="Veronica D.S."/>
            <person name="Fabio R."/>
            <person name="Monica P."/>
            <person name="Olivier J."/>
            <person name="Enrico T."/>
            <person name="Nicola S."/>
        </authorList>
    </citation>
    <scope>NUCLEOTIDE SEQUENCE [LARGE SCALE GENOMIC DNA]</scope>
    <source>
        <strain evidence="1 2">DSM 44803</strain>
    </source>
</reference>
<keyword evidence="2" id="KW-1185">Reference proteome</keyword>
<name>A0A1X1ZSG8_9MYCO</name>
<dbReference type="Proteomes" id="UP000193781">
    <property type="component" value="Unassembled WGS sequence"/>
</dbReference>
<dbReference type="AlphaFoldDB" id="A0A1X1ZSG8"/>
<gene>
    <name evidence="1" type="ORF">AWC17_30855</name>
</gene>
<proteinExistence type="predicted"/>
<protein>
    <submittedName>
        <fullName evidence="1">Ferredoxin</fullName>
    </submittedName>
</protein>
<sequence>MSLDSSVRKDNRLDEMPMRPVGCRRCGAQVLARKSSWNQTSVQWNADATARCVERAEAQRISTPGGRGVFLACSALQQSMLEAVRRGGLAIVDETV</sequence>